<sequence length="78" mass="8157">MSKKIYNGLLRAPQRPPLSAVTLPAETSCLRGAEPPRALSGSLLTANHRDDPLEEPGKRQGSGRSAPEVPPSAGANQS</sequence>
<dbReference type="AlphaFoldDB" id="A0AAN8E026"/>
<gene>
    <name evidence="2" type="ORF">CgunFtcFv8_010077</name>
</gene>
<feature type="region of interest" description="Disordered" evidence="1">
    <location>
        <begin position="32"/>
        <end position="78"/>
    </location>
</feature>
<comment type="caution">
    <text evidence="2">The sequence shown here is derived from an EMBL/GenBank/DDBJ whole genome shotgun (WGS) entry which is preliminary data.</text>
</comment>
<protein>
    <submittedName>
        <fullName evidence="2">Uncharacterized protein</fullName>
    </submittedName>
</protein>
<accession>A0AAN8E026</accession>
<dbReference type="EMBL" id="JAURVH010001517">
    <property type="protein sequence ID" value="KAK5928785.1"/>
    <property type="molecule type" value="Genomic_DNA"/>
</dbReference>
<name>A0AAN8E026_CHAGU</name>
<keyword evidence="3" id="KW-1185">Reference proteome</keyword>
<proteinExistence type="predicted"/>
<evidence type="ECO:0000256" key="1">
    <source>
        <dbReference type="SAM" id="MobiDB-lite"/>
    </source>
</evidence>
<evidence type="ECO:0000313" key="2">
    <source>
        <dbReference type="EMBL" id="KAK5928785.1"/>
    </source>
</evidence>
<reference evidence="2 3" key="1">
    <citation type="journal article" date="2023" name="Mol. Biol. Evol.">
        <title>Genomics of Secondarily Temperate Adaptation in the Only Non-Antarctic Icefish.</title>
        <authorList>
            <person name="Rivera-Colon A.G."/>
            <person name="Rayamajhi N."/>
            <person name="Minhas B.F."/>
            <person name="Madrigal G."/>
            <person name="Bilyk K.T."/>
            <person name="Yoon V."/>
            <person name="Hune M."/>
            <person name="Gregory S."/>
            <person name="Cheng C.H.C."/>
            <person name="Catchen J.M."/>
        </authorList>
    </citation>
    <scope>NUCLEOTIDE SEQUENCE [LARGE SCALE GENOMIC DNA]</scope>
    <source>
        <tissue evidence="2">White muscle</tissue>
    </source>
</reference>
<dbReference type="Proteomes" id="UP001331515">
    <property type="component" value="Unassembled WGS sequence"/>
</dbReference>
<organism evidence="2 3">
    <name type="scientific">Champsocephalus gunnari</name>
    <name type="common">Mackerel icefish</name>
    <dbReference type="NCBI Taxonomy" id="52237"/>
    <lineage>
        <taxon>Eukaryota</taxon>
        <taxon>Metazoa</taxon>
        <taxon>Chordata</taxon>
        <taxon>Craniata</taxon>
        <taxon>Vertebrata</taxon>
        <taxon>Euteleostomi</taxon>
        <taxon>Actinopterygii</taxon>
        <taxon>Neopterygii</taxon>
        <taxon>Teleostei</taxon>
        <taxon>Neoteleostei</taxon>
        <taxon>Acanthomorphata</taxon>
        <taxon>Eupercaria</taxon>
        <taxon>Perciformes</taxon>
        <taxon>Notothenioidei</taxon>
        <taxon>Channichthyidae</taxon>
        <taxon>Champsocephalus</taxon>
    </lineage>
</organism>
<feature type="region of interest" description="Disordered" evidence="1">
    <location>
        <begin position="1"/>
        <end position="20"/>
    </location>
</feature>
<feature type="compositionally biased region" description="Basic and acidic residues" evidence="1">
    <location>
        <begin position="47"/>
        <end position="58"/>
    </location>
</feature>
<evidence type="ECO:0000313" key="3">
    <source>
        <dbReference type="Proteomes" id="UP001331515"/>
    </source>
</evidence>